<dbReference type="RefSeq" id="WP_011230564.1">
    <property type="nucleotide sequence ID" value="NZ_CP014335.1"/>
</dbReference>
<proteinExistence type="predicted"/>
<sequence>MGTIVCQTCDATIAYFEDEKVTTLYGKCDCCEHDNEGGEKE</sequence>
<gene>
    <name evidence="1" type="ORF">C1N76_01885</name>
</gene>
<evidence type="ECO:0000313" key="1">
    <source>
        <dbReference type="EMBL" id="AWO73451.1"/>
    </source>
</evidence>
<dbReference type="Pfam" id="PF13790">
    <property type="entry name" value="SR1P"/>
    <property type="match status" value="1"/>
</dbReference>
<dbReference type="EMBL" id="CP027303">
    <property type="protein sequence ID" value="AWO73451.1"/>
    <property type="molecule type" value="Genomic_DNA"/>
</dbReference>
<name>A0A1C3D524_GEOTH</name>
<accession>A0A1C3D524</accession>
<organism evidence="1 2">
    <name type="scientific">Geobacillus thermoleovorans</name>
    <name type="common">Bacillus thermoleovorans</name>
    <dbReference type="NCBI Taxonomy" id="33941"/>
    <lineage>
        <taxon>Bacteria</taxon>
        <taxon>Bacillati</taxon>
        <taxon>Bacillota</taxon>
        <taxon>Bacilli</taxon>
        <taxon>Bacillales</taxon>
        <taxon>Anoxybacillaceae</taxon>
        <taxon>Geobacillus</taxon>
        <taxon>Geobacillus thermoleovorans group</taxon>
    </lineage>
</organism>
<evidence type="ECO:0000313" key="2">
    <source>
        <dbReference type="Proteomes" id="UP000246996"/>
    </source>
</evidence>
<dbReference type="AlphaFoldDB" id="A0A1C3D524"/>
<dbReference type="Proteomes" id="UP000246996">
    <property type="component" value="Chromosome"/>
</dbReference>
<dbReference type="GeneID" id="32062969"/>
<protein>
    <submittedName>
        <fullName evidence="1">GapA-binding peptide SR1P</fullName>
    </submittedName>
</protein>
<dbReference type="InterPro" id="IPR025236">
    <property type="entry name" value="SR1P"/>
</dbReference>
<reference evidence="2" key="1">
    <citation type="submission" date="2018-02" db="EMBL/GenBank/DDBJ databases">
        <title>The complete genome of bacterial strain SGAirxxxx.</title>
        <authorList>
            <person name="Schuster S.C."/>
        </authorList>
    </citation>
    <scope>NUCLEOTIDE SEQUENCE [LARGE SCALE GENOMIC DNA]</scope>
    <source>
        <strain evidence="2">SGAir0734</strain>
    </source>
</reference>
<dbReference type="KEGG" id="gtk:GT3570_05020"/>